<feature type="domain" description="HTH araC/xylS-type" evidence="4">
    <location>
        <begin position="171"/>
        <end position="270"/>
    </location>
</feature>
<dbReference type="AlphaFoldDB" id="A0A927BV17"/>
<dbReference type="SUPFAM" id="SSF51215">
    <property type="entry name" value="Regulatory protein AraC"/>
    <property type="match status" value="1"/>
</dbReference>
<dbReference type="InterPro" id="IPR009057">
    <property type="entry name" value="Homeodomain-like_sf"/>
</dbReference>
<comment type="caution">
    <text evidence="5">The sequence shown here is derived from an EMBL/GenBank/DDBJ whole genome shotgun (WGS) entry which is preliminary data.</text>
</comment>
<accession>A0A927BV17</accession>
<proteinExistence type="predicted"/>
<keyword evidence="2" id="KW-0238">DNA-binding</keyword>
<dbReference type="InterPro" id="IPR037923">
    <property type="entry name" value="HTH-like"/>
</dbReference>
<dbReference type="GO" id="GO:0003700">
    <property type="term" value="F:DNA-binding transcription factor activity"/>
    <property type="evidence" value="ECO:0007669"/>
    <property type="project" value="InterPro"/>
</dbReference>
<dbReference type="Gene3D" id="1.10.10.60">
    <property type="entry name" value="Homeodomain-like"/>
    <property type="match status" value="2"/>
</dbReference>
<keyword evidence="3" id="KW-0804">Transcription</keyword>
<dbReference type="Pfam" id="PF02311">
    <property type="entry name" value="AraC_binding"/>
    <property type="match status" value="1"/>
</dbReference>
<dbReference type="SUPFAM" id="SSF46689">
    <property type="entry name" value="Homeodomain-like"/>
    <property type="match status" value="2"/>
</dbReference>
<keyword evidence="1" id="KW-0805">Transcription regulation</keyword>
<dbReference type="Proteomes" id="UP000621560">
    <property type="component" value="Unassembled WGS sequence"/>
</dbReference>
<evidence type="ECO:0000313" key="6">
    <source>
        <dbReference type="Proteomes" id="UP000621560"/>
    </source>
</evidence>
<dbReference type="PANTHER" id="PTHR43280:SF2">
    <property type="entry name" value="HTH-TYPE TRANSCRIPTIONAL REGULATOR EXSA"/>
    <property type="match status" value="1"/>
</dbReference>
<evidence type="ECO:0000256" key="3">
    <source>
        <dbReference type="ARBA" id="ARBA00023163"/>
    </source>
</evidence>
<protein>
    <submittedName>
        <fullName evidence="5">Helix-turn-helix transcriptional regulator</fullName>
    </submittedName>
</protein>
<dbReference type="InterPro" id="IPR018062">
    <property type="entry name" value="HTH_AraC-typ_CS"/>
</dbReference>
<reference evidence="5" key="1">
    <citation type="submission" date="2020-09" db="EMBL/GenBank/DDBJ databases">
        <title>A novel bacterium of genus Paenibacillus, isolated from South China Sea.</title>
        <authorList>
            <person name="Huang H."/>
            <person name="Mo K."/>
            <person name="Hu Y."/>
        </authorList>
    </citation>
    <scope>NUCLEOTIDE SEQUENCE</scope>
    <source>
        <strain evidence="5">IB182496</strain>
    </source>
</reference>
<dbReference type="PROSITE" id="PS00041">
    <property type="entry name" value="HTH_ARAC_FAMILY_1"/>
    <property type="match status" value="1"/>
</dbReference>
<evidence type="ECO:0000313" key="5">
    <source>
        <dbReference type="EMBL" id="MBD2847362.1"/>
    </source>
</evidence>
<dbReference type="InterPro" id="IPR003313">
    <property type="entry name" value="AraC-bd"/>
</dbReference>
<evidence type="ECO:0000259" key="4">
    <source>
        <dbReference type="PROSITE" id="PS01124"/>
    </source>
</evidence>
<evidence type="ECO:0000256" key="1">
    <source>
        <dbReference type="ARBA" id="ARBA00023015"/>
    </source>
</evidence>
<name>A0A927BV17_9BACL</name>
<organism evidence="5 6">
    <name type="scientific">Paenibacillus sabuli</name>
    <dbReference type="NCBI Taxonomy" id="2772509"/>
    <lineage>
        <taxon>Bacteria</taxon>
        <taxon>Bacillati</taxon>
        <taxon>Bacillota</taxon>
        <taxon>Bacilli</taxon>
        <taxon>Bacillales</taxon>
        <taxon>Paenibacillaceae</taxon>
        <taxon>Paenibacillus</taxon>
    </lineage>
</organism>
<dbReference type="RefSeq" id="WP_190920467.1">
    <property type="nucleotide sequence ID" value="NZ_JACXIZ010000036.1"/>
</dbReference>
<gene>
    <name evidence="5" type="ORF">IDH44_19345</name>
</gene>
<dbReference type="Pfam" id="PF12833">
    <property type="entry name" value="HTH_18"/>
    <property type="match status" value="1"/>
</dbReference>
<evidence type="ECO:0000256" key="2">
    <source>
        <dbReference type="ARBA" id="ARBA00023125"/>
    </source>
</evidence>
<keyword evidence="6" id="KW-1185">Reference proteome</keyword>
<dbReference type="GO" id="GO:0043565">
    <property type="term" value="F:sequence-specific DNA binding"/>
    <property type="evidence" value="ECO:0007669"/>
    <property type="project" value="InterPro"/>
</dbReference>
<dbReference type="PROSITE" id="PS01124">
    <property type="entry name" value="HTH_ARAC_FAMILY_2"/>
    <property type="match status" value="1"/>
</dbReference>
<dbReference type="InterPro" id="IPR018060">
    <property type="entry name" value="HTH_AraC"/>
</dbReference>
<dbReference type="SMART" id="SM00342">
    <property type="entry name" value="HTH_ARAC"/>
    <property type="match status" value="1"/>
</dbReference>
<sequence>MRWRINVREPLPFQWGGLFTADAQWSHADRVIGSWELMIGMEETAYMRVDDTNYALRRGDMLLIGPGERHGGYRISAPGVSFAWFHFDPVEPLRPDAGEQGESETMLVLPRHAACPNPQRVAILARQLLHVASAGYRFKGAADYFLTTLVIELAEQLHDSARSPQGPAYDPQMLEWIRLHALDRGISVARIAEQFRYNPDYLSRMFKRRHGEALHAYIHRLKLDKAKELLAQTPLGIKEIADRVGIGDDKQFMKWFKRLEGMTPTAYRKAFIRLHMNNR</sequence>
<dbReference type="PANTHER" id="PTHR43280">
    <property type="entry name" value="ARAC-FAMILY TRANSCRIPTIONAL REGULATOR"/>
    <property type="match status" value="1"/>
</dbReference>
<dbReference type="EMBL" id="JACXIZ010000036">
    <property type="protein sequence ID" value="MBD2847362.1"/>
    <property type="molecule type" value="Genomic_DNA"/>
</dbReference>